<evidence type="ECO:0000256" key="1">
    <source>
        <dbReference type="SAM" id="SignalP"/>
    </source>
</evidence>
<reference evidence="2 3" key="1">
    <citation type="submission" date="2020-08" db="EMBL/GenBank/DDBJ databases">
        <title>novel species in genus Nocardioides.</title>
        <authorList>
            <person name="Zhang G."/>
        </authorList>
    </citation>
    <scope>NUCLEOTIDE SEQUENCE [LARGE SCALE GENOMIC DNA]</scope>
    <source>
        <strain evidence="2 3">SC8A-24</strain>
    </source>
</reference>
<proteinExistence type="predicted"/>
<accession>A0ABR6U891</accession>
<keyword evidence="3" id="KW-1185">Reference proteome</keyword>
<protein>
    <submittedName>
        <fullName evidence="2">Uncharacterized protein</fullName>
    </submittedName>
</protein>
<gene>
    <name evidence="2" type="ORF">H7344_09375</name>
</gene>
<evidence type="ECO:0000313" key="2">
    <source>
        <dbReference type="EMBL" id="MBC2960505.1"/>
    </source>
</evidence>
<feature type="chain" id="PRO_5046580040" evidence="1">
    <location>
        <begin position="25"/>
        <end position="62"/>
    </location>
</feature>
<dbReference type="Proteomes" id="UP000604001">
    <property type="component" value="Unassembled WGS sequence"/>
</dbReference>
<organism evidence="2 3">
    <name type="scientific">Nocardioides deserti</name>
    <dbReference type="NCBI Taxonomy" id="1588644"/>
    <lineage>
        <taxon>Bacteria</taxon>
        <taxon>Bacillati</taxon>
        <taxon>Actinomycetota</taxon>
        <taxon>Actinomycetes</taxon>
        <taxon>Propionibacteriales</taxon>
        <taxon>Nocardioidaceae</taxon>
        <taxon>Nocardioides</taxon>
    </lineage>
</organism>
<sequence length="62" mass="6634">MNRHLLLLLSALLLVLVPAPVALADTPDPAAPIDVGLSGHLAEGDDYHRPRPLTDGVAPKYW</sequence>
<feature type="signal peptide" evidence="1">
    <location>
        <begin position="1"/>
        <end position="24"/>
    </location>
</feature>
<dbReference type="RefSeq" id="WP_186345745.1">
    <property type="nucleotide sequence ID" value="NZ_BMMR01000001.1"/>
</dbReference>
<keyword evidence="1" id="KW-0732">Signal</keyword>
<name>A0ABR6U891_9ACTN</name>
<evidence type="ECO:0000313" key="3">
    <source>
        <dbReference type="Proteomes" id="UP000604001"/>
    </source>
</evidence>
<dbReference type="EMBL" id="JACMYC010000004">
    <property type="protein sequence ID" value="MBC2960505.1"/>
    <property type="molecule type" value="Genomic_DNA"/>
</dbReference>
<comment type="caution">
    <text evidence="2">The sequence shown here is derived from an EMBL/GenBank/DDBJ whole genome shotgun (WGS) entry which is preliminary data.</text>
</comment>